<reference evidence="1" key="1">
    <citation type="submission" date="2023-08" db="EMBL/GenBank/DDBJ databases">
        <authorList>
            <person name="Alioto T."/>
            <person name="Alioto T."/>
            <person name="Gomez Garrido J."/>
        </authorList>
    </citation>
    <scope>NUCLEOTIDE SEQUENCE</scope>
</reference>
<keyword evidence="2" id="KW-1185">Reference proteome</keyword>
<sequence>MVEFKLNSKSDENILRNTKKGKGIDALCKSDDESGFMLHLEKSIEVGELRLRAAVSISYAEKLFTSFF</sequence>
<accession>A0AA36FBU0</accession>
<protein>
    <submittedName>
        <fullName evidence="1">Uncharacterized protein</fullName>
    </submittedName>
</protein>
<gene>
    <name evidence="1" type="ORF">OCTVUL_1B000439</name>
</gene>
<dbReference type="Proteomes" id="UP001162480">
    <property type="component" value="Chromosome 13"/>
</dbReference>
<evidence type="ECO:0000313" key="2">
    <source>
        <dbReference type="Proteomes" id="UP001162480"/>
    </source>
</evidence>
<name>A0AA36FBU0_OCTVU</name>
<dbReference type="AlphaFoldDB" id="A0AA36FBU0"/>
<dbReference type="EMBL" id="OX597826">
    <property type="protein sequence ID" value="CAI9731782.1"/>
    <property type="molecule type" value="Genomic_DNA"/>
</dbReference>
<evidence type="ECO:0000313" key="1">
    <source>
        <dbReference type="EMBL" id="CAI9731782.1"/>
    </source>
</evidence>
<organism evidence="1 2">
    <name type="scientific">Octopus vulgaris</name>
    <name type="common">Common octopus</name>
    <dbReference type="NCBI Taxonomy" id="6645"/>
    <lineage>
        <taxon>Eukaryota</taxon>
        <taxon>Metazoa</taxon>
        <taxon>Spiralia</taxon>
        <taxon>Lophotrochozoa</taxon>
        <taxon>Mollusca</taxon>
        <taxon>Cephalopoda</taxon>
        <taxon>Coleoidea</taxon>
        <taxon>Octopodiformes</taxon>
        <taxon>Octopoda</taxon>
        <taxon>Incirrata</taxon>
        <taxon>Octopodidae</taxon>
        <taxon>Octopus</taxon>
    </lineage>
</organism>
<proteinExistence type="predicted"/>